<evidence type="ECO:0000313" key="11">
    <source>
        <dbReference type="Proteomes" id="UP000092555"/>
    </source>
</evidence>
<dbReference type="GO" id="GO:0006281">
    <property type="term" value="P:DNA repair"/>
    <property type="evidence" value="ECO:0007669"/>
    <property type="project" value="EnsemblFungi"/>
</dbReference>
<comment type="cofactor">
    <cofactor evidence="2">
        <name>Mg(2+)</name>
        <dbReference type="ChEBI" id="CHEBI:18420"/>
    </cofactor>
</comment>
<dbReference type="Pfam" id="PF00293">
    <property type="entry name" value="NUDIX"/>
    <property type="match status" value="1"/>
</dbReference>
<comment type="caution">
    <text evidence="10">The sequence shown here is derived from an EMBL/GenBank/DDBJ whole genome shotgun (WGS) entry which is preliminary data.</text>
</comment>
<evidence type="ECO:0000259" key="9">
    <source>
        <dbReference type="PROSITE" id="PS51462"/>
    </source>
</evidence>
<evidence type="ECO:0000256" key="1">
    <source>
        <dbReference type="ARBA" id="ARBA00001936"/>
    </source>
</evidence>
<dbReference type="GO" id="GO:0046872">
    <property type="term" value="F:metal ion binding"/>
    <property type="evidence" value="ECO:0007669"/>
    <property type="project" value="UniProtKB-KW"/>
</dbReference>
<protein>
    <recommendedName>
        <fullName evidence="9">Nudix hydrolase domain-containing protein</fullName>
    </recommendedName>
</protein>
<evidence type="ECO:0000256" key="3">
    <source>
        <dbReference type="ARBA" id="ARBA00022723"/>
    </source>
</evidence>
<dbReference type="GeneID" id="30029783"/>
<dbReference type="AlphaFoldDB" id="A0A1A0HJ62"/>
<dbReference type="PANTHER" id="PTHR12992:SF24">
    <property type="entry name" value="PEROXISOMAL COENZYME A DIPHOSPHATASE NUDT7"/>
    <property type="match status" value="1"/>
</dbReference>
<keyword evidence="8" id="KW-0812">Transmembrane</keyword>
<dbReference type="GO" id="GO:0005777">
    <property type="term" value="C:peroxisome"/>
    <property type="evidence" value="ECO:0007669"/>
    <property type="project" value="EnsemblFungi"/>
</dbReference>
<evidence type="ECO:0000256" key="6">
    <source>
        <dbReference type="ARBA" id="ARBA00023211"/>
    </source>
</evidence>
<evidence type="ECO:0000256" key="2">
    <source>
        <dbReference type="ARBA" id="ARBA00001946"/>
    </source>
</evidence>
<feature type="region of interest" description="Disordered" evidence="7">
    <location>
        <begin position="219"/>
        <end position="263"/>
    </location>
</feature>
<dbReference type="EMBL" id="LXTC01000001">
    <property type="protein sequence ID" value="OBA24055.1"/>
    <property type="molecule type" value="Genomic_DNA"/>
</dbReference>
<keyword evidence="3" id="KW-0479">Metal-binding</keyword>
<dbReference type="Proteomes" id="UP000092555">
    <property type="component" value="Unassembled WGS sequence"/>
</dbReference>
<dbReference type="GO" id="GO:0015938">
    <property type="term" value="P:coenzyme A catabolic process"/>
    <property type="evidence" value="ECO:0007669"/>
    <property type="project" value="TreeGrafter"/>
</dbReference>
<evidence type="ECO:0000256" key="7">
    <source>
        <dbReference type="SAM" id="MobiDB-lite"/>
    </source>
</evidence>
<dbReference type="CDD" id="cd03426">
    <property type="entry name" value="NUDIX_CoAse_Nudt7"/>
    <property type="match status" value="1"/>
</dbReference>
<evidence type="ECO:0000256" key="8">
    <source>
        <dbReference type="SAM" id="Phobius"/>
    </source>
</evidence>
<dbReference type="InterPro" id="IPR015797">
    <property type="entry name" value="NUDIX_hydrolase-like_dom_sf"/>
</dbReference>
<keyword evidence="11" id="KW-1185">Reference proteome</keyword>
<dbReference type="InterPro" id="IPR000086">
    <property type="entry name" value="NUDIX_hydrolase_dom"/>
</dbReference>
<gene>
    <name evidence="10" type="ORF">METBIDRAFT_36953</name>
</gene>
<dbReference type="STRING" id="869754.A0A1A0HJ62"/>
<evidence type="ECO:0000256" key="4">
    <source>
        <dbReference type="ARBA" id="ARBA00022801"/>
    </source>
</evidence>
<feature type="transmembrane region" description="Helical" evidence="8">
    <location>
        <begin position="32"/>
        <end position="50"/>
    </location>
</feature>
<reference evidence="10 11" key="1">
    <citation type="submission" date="2016-05" db="EMBL/GenBank/DDBJ databases">
        <title>Comparative genomics of biotechnologically important yeasts.</title>
        <authorList>
            <consortium name="DOE Joint Genome Institute"/>
            <person name="Riley R."/>
            <person name="Haridas S."/>
            <person name="Wolfe K.H."/>
            <person name="Lopes M.R."/>
            <person name="Hittinger C.T."/>
            <person name="Goker M."/>
            <person name="Salamov A."/>
            <person name="Wisecaver J."/>
            <person name="Long T.M."/>
            <person name="Aerts A.L."/>
            <person name="Barry K."/>
            <person name="Choi C."/>
            <person name="Clum A."/>
            <person name="Coughlan A.Y."/>
            <person name="Deshpande S."/>
            <person name="Douglass A.P."/>
            <person name="Hanson S.J."/>
            <person name="Klenk H.-P."/>
            <person name="LaButti K."/>
            <person name="Lapidus A."/>
            <person name="Lindquist E."/>
            <person name="Lipzen A."/>
            <person name="Meier-kolthoff J.P."/>
            <person name="Ohm R.A."/>
            <person name="Otillar R.P."/>
            <person name="Pangilinan J."/>
            <person name="Peng Y."/>
            <person name="Rokas A."/>
            <person name="Rosa C.A."/>
            <person name="Scheuner C."/>
            <person name="Sibirny A.A."/>
            <person name="Slot J.C."/>
            <person name="Stielow J.B."/>
            <person name="Sun H."/>
            <person name="Kurtzman C.P."/>
            <person name="Blackwell M."/>
            <person name="Grigoriev I.V."/>
            <person name="Jeffries T.W."/>
        </authorList>
    </citation>
    <scope>NUCLEOTIDE SEQUENCE [LARGE SCALE GENOMIC DNA]</scope>
    <source>
        <strain evidence="10 11">NRRL YB-4993</strain>
    </source>
</reference>
<comment type="cofactor">
    <cofactor evidence="1">
        <name>Mn(2+)</name>
        <dbReference type="ChEBI" id="CHEBI:29035"/>
    </cofactor>
</comment>
<keyword evidence="5" id="KW-0460">Magnesium</keyword>
<dbReference type="Gene3D" id="3.90.79.10">
    <property type="entry name" value="Nucleoside Triphosphate Pyrophosphohydrolase"/>
    <property type="match status" value="1"/>
</dbReference>
<dbReference type="OrthoDB" id="206213at2759"/>
<accession>A0A1A0HJ62</accession>
<dbReference type="SUPFAM" id="SSF55811">
    <property type="entry name" value="Nudix"/>
    <property type="match status" value="1"/>
</dbReference>
<dbReference type="PROSITE" id="PS51462">
    <property type="entry name" value="NUDIX"/>
    <property type="match status" value="1"/>
</dbReference>
<name>A0A1A0HJ62_9ASCO</name>
<proteinExistence type="predicted"/>
<keyword evidence="6" id="KW-0464">Manganese</keyword>
<keyword evidence="8" id="KW-0472">Membrane</keyword>
<sequence>MDALHHAHHYSAQHYQGEALSVWHRMPVARRALVFILLFIGSVGEIRVVLTKRLSQLRNFPGHISLPGGKADHGLELPWMVARREMSEEIGLSENDAELHREYGVVIDQVTELPCYLSRTFSAVKPVVGFLNTGRGVDAALLRMRLRVNPGECSSIFLCPLHDFLYPVSDAPAKEALARTHHPVKWGGLPWNLRSYTFPQANPGEVHWLRGYDDLSATEDEDSAAELEASLAGPDPESCPTQDSQRPPKKPKKDLSGWGNLGSRRDSVSNEKIYDVWGLTANILHDLAEVVYLPPHRRSPGKQHGEEELIWSVWHHGQQMHLKERTPAEAALIRAGPADPASFGDVLPRTEFNRLKRIYSS</sequence>
<dbReference type="GO" id="GO:0010945">
    <property type="term" value="F:coenzyme A diphosphatase activity"/>
    <property type="evidence" value="ECO:0007669"/>
    <property type="project" value="EnsemblFungi"/>
</dbReference>
<dbReference type="InterPro" id="IPR045121">
    <property type="entry name" value="CoAse"/>
</dbReference>
<evidence type="ECO:0000256" key="5">
    <source>
        <dbReference type="ARBA" id="ARBA00022842"/>
    </source>
</evidence>
<dbReference type="RefSeq" id="XP_018714536.1">
    <property type="nucleotide sequence ID" value="XM_018856807.1"/>
</dbReference>
<evidence type="ECO:0000313" key="10">
    <source>
        <dbReference type="EMBL" id="OBA24055.1"/>
    </source>
</evidence>
<keyword evidence="8" id="KW-1133">Transmembrane helix</keyword>
<feature type="domain" description="Nudix hydrolase" evidence="9">
    <location>
        <begin position="29"/>
        <end position="181"/>
    </location>
</feature>
<dbReference type="PANTHER" id="PTHR12992">
    <property type="entry name" value="NUDIX HYDROLASE"/>
    <property type="match status" value="1"/>
</dbReference>
<keyword evidence="4" id="KW-0378">Hydrolase</keyword>
<organism evidence="10 11">
    <name type="scientific">Metschnikowia bicuspidata var. bicuspidata NRRL YB-4993</name>
    <dbReference type="NCBI Taxonomy" id="869754"/>
    <lineage>
        <taxon>Eukaryota</taxon>
        <taxon>Fungi</taxon>
        <taxon>Dikarya</taxon>
        <taxon>Ascomycota</taxon>
        <taxon>Saccharomycotina</taxon>
        <taxon>Pichiomycetes</taxon>
        <taxon>Metschnikowiaceae</taxon>
        <taxon>Metschnikowia</taxon>
    </lineage>
</organism>
<dbReference type="GO" id="GO:0008413">
    <property type="term" value="F:8-oxo-7,8-dihydroguanosine triphosphate pyrophosphatase activity"/>
    <property type="evidence" value="ECO:0007669"/>
    <property type="project" value="EnsemblFungi"/>
</dbReference>